<accession>A0A419W589</accession>
<gene>
    <name evidence="5" type="ORF">BC643_0982</name>
</gene>
<dbReference type="GO" id="GO:0005975">
    <property type="term" value="P:carbohydrate metabolic process"/>
    <property type="evidence" value="ECO:0007669"/>
    <property type="project" value="InterPro"/>
</dbReference>
<comment type="caution">
    <text evidence="5">The sequence shown here is derived from an EMBL/GenBank/DDBJ whole genome shotgun (WGS) entry which is preliminary data.</text>
</comment>
<comment type="similarity">
    <text evidence="2">Belongs to the N-acylglucosamine 2-epimerase family.</text>
</comment>
<evidence type="ECO:0000313" key="5">
    <source>
        <dbReference type="EMBL" id="RKD90641.1"/>
    </source>
</evidence>
<protein>
    <recommendedName>
        <fullName evidence="4">Cellobiose 2-epimerase</fullName>
        <shortName evidence="4">CE</shortName>
        <ecNumber evidence="4">5.1.3.11</ecNumber>
    </recommendedName>
</protein>
<evidence type="ECO:0000313" key="6">
    <source>
        <dbReference type="Proteomes" id="UP000283387"/>
    </source>
</evidence>
<dbReference type="PANTHER" id="PTHR15108">
    <property type="entry name" value="N-ACYLGLUCOSAMINE-2-EPIMERASE"/>
    <property type="match status" value="1"/>
</dbReference>
<dbReference type="GO" id="GO:0047736">
    <property type="term" value="F:cellobiose epimerase activity"/>
    <property type="evidence" value="ECO:0007669"/>
    <property type="project" value="UniProtKB-UniRule"/>
</dbReference>
<dbReference type="EC" id="5.1.3.11" evidence="4"/>
<evidence type="ECO:0000256" key="1">
    <source>
        <dbReference type="ARBA" id="ARBA00001470"/>
    </source>
</evidence>
<dbReference type="InterPro" id="IPR028584">
    <property type="entry name" value="Cellobiose_2_epim"/>
</dbReference>
<evidence type="ECO:0000256" key="4">
    <source>
        <dbReference type="HAMAP-Rule" id="MF_00929"/>
    </source>
</evidence>
<comment type="similarity">
    <text evidence="4">Belongs to the cellobiose 2-epimerase family.</text>
</comment>
<comment type="function">
    <text evidence="4">Catalyzes the reversible epimerization of cellobiose to 4-O-beta-D-glucopyranosyl-D-mannose (Glc-Man).</text>
</comment>
<dbReference type="AlphaFoldDB" id="A0A419W589"/>
<organism evidence="5 6">
    <name type="scientific">Mangrovibacterium diazotrophicum</name>
    <dbReference type="NCBI Taxonomy" id="1261403"/>
    <lineage>
        <taxon>Bacteria</taxon>
        <taxon>Pseudomonadati</taxon>
        <taxon>Bacteroidota</taxon>
        <taxon>Bacteroidia</taxon>
        <taxon>Marinilabiliales</taxon>
        <taxon>Prolixibacteraceae</taxon>
        <taxon>Mangrovibacterium</taxon>
    </lineage>
</organism>
<dbReference type="Proteomes" id="UP000283387">
    <property type="component" value="Unassembled WGS sequence"/>
</dbReference>
<evidence type="ECO:0000256" key="2">
    <source>
        <dbReference type="ARBA" id="ARBA00008558"/>
    </source>
</evidence>
<reference evidence="5 6" key="1">
    <citation type="submission" date="2018-09" db="EMBL/GenBank/DDBJ databases">
        <title>Genomic Encyclopedia of Archaeal and Bacterial Type Strains, Phase II (KMG-II): from individual species to whole genera.</title>
        <authorList>
            <person name="Goeker M."/>
        </authorList>
    </citation>
    <scope>NUCLEOTIDE SEQUENCE [LARGE SCALE GENOMIC DNA]</scope>
    <source>
        <strain evidence="5 6">DSM 27148</strain>
    </source>
</reference>
<comment type="catalytic activity">
    <reaction evidence="1 4">
        <text>D-cellobiose = beta-D-glucosyl-(1-&gt;4)-D-mannopyranose</text>
        <dbReference type="Rhea" id="RHEA:23384"/>
        <dbReference type="ChEBI" id="CHEBI:17057"/>
        <dbReference type="ChEBI" id="CHEBI:47931"/>
        <dbReference type="EC" id="5.1.3.11"/>
    </reaction>
</comment>
<dbReference type="Gene3D" id="1.50.10.10">
    <property type="match status" value="1"/>
</dbReference>
<dbReference type="SUPFAM" id="SSF48208">
    <property type="entry name" value="Six-hairpin glycosidases"/>
    <property type="match status" value="1"/>
</dbReference>
<dbReference type="InterPro" id="IPR010819">
    <property type="entry name" value="AGE/CE"/>
</dbReference>
<dbReference type="HAMAP" id="MF_00929">
    <property type="entry name" value="Cellobiose_2_epim"/>
    <property type="match status" value="1"/>
</dbReference>
<dbReference type="RefSeq" id="WP_120272030.1">
    <property type="nucleotide sequence ID" value="NZ_RAPN01000001.1"/>
</dbReference>
<dbReference type="EMBL" id="RAPN01000001">
    <property type="protein sequence ID" value="RKD90641.1"/>
    <property type="molecule type" value="Genomic_DNA"/>
</dbReference>
<proteinExistence type="inferred from homology"/>
<keyword evidence="3 4" id="KW-0413">Isomerase</keyword>
<dbReference type="InterPro" id="IPR012341">
    <property type="entry name" value="6hp_glycosidase-like_sf"/>
</dbReference>
<dbReference type="OrthoDB" id="5141876at2"/>
<evidence type="ECO:0000256" key="3">
    <source>
        <dbReference type="ARBA" id="ARBA00023235"/>
    </source>
</evidence>
<sequence length="402" mass="46496">MNELNALELLKKQVPEMESELVRILNFWSTTAVDDGFGGFVGQVDHWGKTNPRALKGVVLNARILWTFSAAYKHLGNEQYRSLAARAFDYLLNYFWDVENGGLIWSVDFEGHPLNTRKQAYAQGFGIYAFSEYFRATGNKESLVFAKKLYEILESKFKDKTNGGYLEALDASWNRMEDMRLSLKDDNSPKSMNTHLHILEPYTNLYRVSPDEKLKQNISDLLSIFSDKIIDRETGHFNLFFDDDWTVQSTMVSYGHDIEGAWLMNEAAMEIDDNQLIQPIQGIALKMVDATVREAMTADGSIYYEKEGDHLDKDRHWWPQAEAMVGLTDAWQISGDESYLQLAGKTWDFIQQNLLDREHGEWFWSIRDDGKPNDKEDKAGFWKCPYHNTRALIEIIHRLAKQ</sequence>
<dbReference type="Pfam" id="PF07221">
    <property type="entry name" value="GlcNAc_2-epim"/>
    <property type="match status" value="1"/>
</dbReference>
<keyword evidence="6" id="KW-1185">Reference proteome</keyword>
<name>A0A419W589_9BACT</name>
<dbReference type="InterPro" id="IPR008928">
    <property type="entry name" value="6-hairpin_glycosidase_sf"/>
</dbReference>